<accession>A0A0U1P4U9</accession>
<reference evidence="2" key="1">
    <citation type="submission" date="2015-05" db="EMBL/GenBank/DDBJ databases">
        <authorList>
            <person name="Urmite Genomes"/>
        </authorList>
    </citation>
    <scope>NUCLEOTIDE SEQUENCE [LARGE SCALE GENOMIC DNA]</scope>
    <source>
        <strain evidence="2">LF1</strain>
    </source>
</reference>
<gene>
    <name evidence="1" type="ORF">BN000_05298</name>
</gene>
<evidence type="ECO:0000313" key="1">
    <source>
        <dbReference type="EMBL" id="CRK85226.1"/>
    </source>
</evidence>
<evidence type="ECO:0000313" key="2">
    <source>
        <dbReference type="Proteomes" id="UP000199087"/>
    </source>
</evidence>
<sequence>MNYIEIPLTKCRIFLTEKELVGLLSKDVELYKESLKRGKAFIRSKKQQQREVETFVQHKASNFRKNID</sequence>
<dbReference type="AlphaFoldDB" id="A0A0U1P4U9"/>
<keyword evidence="2" id="KW-1185">Reference proteome</keyword>
<organism evidence="1 2">
    <name type="scientific">Neobacillus massiliamazoniensis</name>
    <dbReference type="NCBI Taxonomy" id="1499688"/>
    <lineage>
        <taxon>Bacteria</taxon>
        <taxon>Bacillati</taxon>
        <taxon>Bacillota</taxon>
        <taxon>Bacilli</taxon>
        <taxon>Bacillales</taxon>
        <taxon>Bacillaceae</taxon>
        <taxon>Neobacillus</taxon>
    </lineage>
</organism>
<proteinExistence type="predicted"/>
<protein>
    <submittedName>
        <fullName evidence="1">Uncharacterized protein</fullName>
    </submittedName>
</protein>
<dbReference type="RefSeq" id="WP_090640078.1">
    <property type="nucleotide sequence ID" value="NZ_CVRB01000007.1"/>
</dbReference>
<dbReference type="EMBL" id="CVRB01000007">
    <property type="protein sequence ID" value="CRK85226.1"/>
    <property type="molecule type" value="Genomic_DNA"/>
</dbReference>
<dbReference type="Proteomes" id="UP000199087">
    <property type="component" value="Unassembled WGS sequence"/>
</dbReference>
<dbReference type="OrthoDB" id="1809792at2"/>
<dbReference type="STRING" id="1499688.BN000_05298"/>
<name>A0A0U1P4U9_9BACI</name>